<evidence type="ECO:0000256" key="3">
    <source>
        <dbReference type="ARBA" id="ARBA00023004"/>
    </source>
</evidence>
<dbReference type="Proteomes" id="UP000440694">
    <property type="component" value="Unassembled WGS sequence"/>
</dbReference>
<proteinExistence type="predicted"/>
<evidence type="ECO:0000256" key="4">
    <source>
        <dbReference type="PROSITE-ProRule" id="PRU00433"/>
    </source>
</evidence>
<evidence type="ECO:0000313" key="8">
    <source>
        <dbReference type="Proteomes" id="UP000440694"/>
    </source>
</evidence>
<comment type="caution">
    <text evidence="7">The sequence shown here is derived from an EMBL/GenBank/DDBJ whole genome shotgun (WGS) entry which is preliminary data.</text>
</comment>
<dbReference type="GO" id="GO:0046872">
    <property type="term" value="F:metal ion binding"/>
    <property type="evidence" value="ECO:0007669"/>
    <property type="project" value="UniProtKB-KW"/>
</dbReference>
<evidence type="ECO:0000256" key="1">
    <source>
        <dbReference type="ARBA" id="ARBA00022617"/>
    </source>
</evidence>
<dbReference type="InterPro" id="IPR036909">
    <property type="entry name" value="Cyt_c-like_dom_sf"/>
</dbReference>
<evidence type="ECO:0000313" key="7">
    <source>
        <dbReference type="EMBL" id="MTD95782.1"/>
    </source>
</evidence>
<dbReference type="GO" id="GO:0009055">
    <property type="term" value="F:electron transfer activity"/>
    <property type="evidence" value="ECO:0007669"/>
    <property type="project" value="InterPro"/>
</dbReference>
<dbReference type="PROSITE" id="PS51007">
    <property type="entry name" value="CYTC"/>
    <property type="match status" value="1"/>
</dbReference>
<dbReference type="EMBL" id="WMBQ01000002">
    <property type="protein sequence ID" value="MTD95782.1"/>
    <property type="molecule type" value="Genomic_DNA"/>
</dbReference>
<dbReference type="RefSeq" id="WP_154740284.1">
    <property type="nucleotide sequence ID" value="NZ_WMBQ01000002.1"/>
</dbReference>
<protein>
    <submittedName>
        <fullName evidence="7">C-type cytochrome</fullName>
    </submittedName>
</protein>
<dbReference type="InterPro" id="IPR009056">
    <property type="entry name" value="Cyt_c-like_dom"/>
</dbReference>
<dbReference type="Gene3D" id="1.10.760.10">
    <property type="entry name" value="Cytochrome c-like domain"/>
    <property type="match status" value="1"/>
</dbReference>
<accession>A0A6I3KPP3</accession>
<keyword evidence="1 4" id="KW-0349">Heme</keyword>
<gene>
    <name evidence="7" type="ORF">GIW81_15695</name>
</gene>
<feature type="chain" id="PRO_5026292085" evidence="5">
    <location>
        <begin position="29"/>
        <end position="143"/>
    </location>
</feature>
<evidence type="ECO:0000256" key="2">
    <source>
        <dbReference type="ARBA" id="ARBA00022723"/>
    </source>
</evidence>
<dbReference type="Pfam" id="PF00034">
    <property type="entry name" value="Cytochrom_C"/>
    <property type="match status" value="1"/>
</dbReference>
<dbReference type="GO" id="GO:0020037">
    <property type="term" value="F:heme binding"/>
    <property type="evidence" value="ECO:0007669"/>
    <property type="project" value="InterPro"/>
</dbReference>
<reference evidence="7 8" key="1">
    <citation type="submission" date="2019-11" db="EMBL/GenBank/DDBJ databases">
        <title>Identification of a novel strain.</title>
        <authorList>
            <person name="Xu Q."/>
            <person name="Wang G."/>
        </authorList>
    </citation>
    <scope>NUCLEOTIDE SEQUENCE [LARGE SCALE GENOMIC DNA]</scope>
    <source>
        <strain evidence="8">xq</strain>
    </source>
</reference>
<name>A0A6I3KPP3_9HYPH</name>
<feature type="domain" description="Cytochrome c" evidence="6">
    <location>
        <begin position="36"/>
        <end position="141"/>
    </location>
</feature>
<dbReference type="AlphaFoldDB" id="A0A6I3KPP3"/>
<evidence type="ECO:0000256" key="5">
    <source>
        <dbReference type="SAM" id="SignalP"/>
    </source>
</evidence>
<keyword evidence="2 4" id="KW-0479">Metal-binding</keyword>
<keyword evidence="3 4" id="KW-0408">Iron</keyword>
<dbReference type="SUPFAM" id="SSF46626">
    <property type="entry name" value="Cytochrome c"/>
    <property type="match status" value="1"/>
</dbReference>
<feature type="signal peptide" evidence="5">
    <location>
        <begin position="1"/>
        <end position="28"/>
    </location>
</feature>
<keyword evidence="8" id="KW-1185">Reference proteome</keyword>
<organism evidence="7 8">
    <name type="scientific">Hyphomicrobium album</name>
    <dbReference type="NCBI Taxonomy" id="2665159"/>
    <lineage>
        <taxon>Bacteria</taxon>
        <taxon>Pseudomonadati</taxon>
        <taxon>Pseudomonadota</taxon>
        <taxon>Alphaproteobacteria</taxon>
        <taxon>Hyphomicrobiales</taxon>
        <taxon>Hyphomicrobiaceae</taxon>
        <taxon>Hyphomicrobium</taxon>
    </lineage>
</organism>
<sequence length="143" mass="15685">MNLERLTVRSANCSLLLLLVCASTQLAAAEGRTRAAVFNDGKQEFEENCIACHGRDGTGKGELGVKLVKPPKDLTAIAKANGGEFPFWRVFDIVAGDTDVPGHETFHMPLYSQRMRSQEAAGLPPAHVRVLELTHYLESIQHE</sequence>
<evidence type="ECO:0000259" key="6">
    <source>
        <dbReference type="PROSITE" id="PS51007"/>
    </source>
</evidence>
<keyword evidence="5" id="KW-0732">Signal</keyword>